<dbReference type="OrthoDB" id="214484at2"/>
<evidence type="ECO:0000313" key="2">
    <source>
        <dbReference type="Proteomes" id="UP000317171"/>
    </source>
</evidence>
<dbReference type="AlphaFoldDB" id="A0A517RH82"/>
<accession>A0A517RH82</accession>
<dbReference type="Pfam" id="PF14284">
    <property type="entry name" value="PcfJ"/>
    <property type="match status" value="1"/>
</dbReference>
<evidence type="ECO:0008006" key="3">
    <source>
        <dbReference type="Google" id="ProtNLM"/>
    </source>
</evidence>
<dbReference type="EMBL" id="CP036269">
    <property type="protein sequence ID" value="QDT43215.1"/>
    <property type="molecule type" value="Genomic_DNA"/>
</dbReference>
<name>A0A517RH82_9PLAN</name>
<reference evidence="1 2" key="1">
    <citation type="submission" date="2019-02" db="EMBL/GenBank/DDBJ databases">
        <title>Deep-cultivation of Planctomycetes and their phenomic and genomic characterization uncovers novel biology.</title>
        <authorList>
            <person name="Wiegand S."/>
            <person name="Jogler M."/>
            <person name="Boedeker C."/>
            <person name="Pinto D."/>
            <person name="Vollmers J."/>
            <person name="Rivas-Marin E."/>
            <person name="Kohn T."/>
            <person name="Peeters S.H."/>
            <person name="Heuer A."/>
            <person name="Rast P."/>
            <person name="Oberbeckmann S."/>
            <person name="Bunk B."/>
            <person name="Jeske O."/>
            <person name="Meyerdierks A."/>
            <person name="Storesund J.E."/>
            <person name="Kallscheuer N."/>
            <person name="Luecker S."/>
            <person name="Lage O.M."/>
            <person name="Pohl T."/>
            <person name="Merkel B.J."/>
            <person name="Hornburger P."/>
            <person name="Mueller R.-W."/>
            <person name="Bruemmer F."/>
            <person name="Labrenz M."/>
            <person name="Spormann A.M."/>
            <person name="Op den Camp H."/>
            <person name="Overmann J."/>
            <person name="Amann R."/>
            <person name="Jetten M.S.M."/>
            <person name="Mascher T."/>
            <person name="Medema M.H."/>
            <person name="Devos D.P."/>
            <person name="Kaster A.-K."/>
            <person name="Ovreas L."/>
            <person name="Rohde M."/>
            <person name="Galperin M.Y."/>
            <person name="Jogler C."/>
        </authorList>
    </citation>
    <scope>NUCLEOTIDE SEQUENCE [LARGE SCALE GENOMIC DNA]</scope>
    <source>
        <strain evidence="1 2">Pan241w</strain>
    </source>
</reference>
<dbReference type="RefSeq" id="WP_145217711.1">
    <property type="nucleotide sequence ID" value="NZ_CP036269.1"/>
</dbReference>
<protein>
    <recommendedName>
        <fullName evidence="3">PcfJ-like protein</fullName>
    </recommendedName>
</protein>
<sequence length="500" mass="59612">MSKKKIKNKKGDISPDLRDHIQALNLKTVEEYRKWCDQHGFCNRTNKKWKVLYRERVFYERTLEEEKWIHEKRMQNKLHGMIQHICRGNLLAKDVSQSEQKILCALVYENSKRRRRPKVKTRILERVLEYLEPWTQFFEAGYVIPGLENSPFNTYLGGLFWITERYADWIRPIEKWKPRTNNARQMFASLLRHLFGYYEVPSFFDSVWFLNPSKEARQMQKWYLNTGRGIRIPIREFPIPYTRKMLHHFLQAPARHNVYQAVRYAQIKNMGGSERQIDAMLATRLGRSFEDESFWVTVIRWFIAHPILDPARYESIIGYIQYHRFGSHTFFQNQEDREQHPPILPNFTIKDRHPETLLRAVEDWQHEFEMRSNNENQTGVWEHSSINEFELYEGSDECKYLICWTIRELLDADALYIEGQKMNHCVATYASLCEEGTCSIWSLERETFDGCSKVLTIEVRNSTKTINEVRGNSNRIATAYETKILKRWADQAGLTLNLQA</sequence>
<dbReference type="Proteomes" id="UP000317171">
    <property type="component" value="Chromosome"/>
</dbReference>
<dbReference type="InterPro" id="IPR025586">
    <property type="entry name" value="PcfJ"/>
</dbReference>
<gene>
    <name evidence="1" type="ORF">Pan241w_33150</name>
</gene>
<organism evidence="1 2">
    <name type="scientific">Gimesia alba</name>
    <dbReference type="NCBI Taxonomy" id="2527973"/>
    <lineage>
        <taxon>Bacteria</taxon>
        <taxon>Pseudomonadati</taxon>
        <taxon>Planctomycetota</taxon>
        <taxon>Planctomycetia</taxon>
        <taxon>Planctomycetales</taxon>
        <taxon>Planctomycetaceae</taxon>
        <taxon>Gimesia</taxon>
    </lineage>
</organism>
<proteinExistence type="predicted"/>
<evidence type="ECO:0000313" key="1">
    <source>
        <dbReference type="EMBL" id="QDT43215.1"/>
    </source>
</evidence>
<dbReference type="KEGG" id="gaz:Pan241w_33150"/>
<keyword evidence="2" id="KW-1185">Reference proteome</keyword>